<evidence type="ECO:0000313" key="2">
    <source>
        <dbReference type="Proteomes" id="UP000754644"/>
    </source>
</evidence>
<dbReference type="Proteomes" id="UP000754644">
    <property type="component" value="Unassembled WGS sequence"/>
</dbReference>
<comment type="caution">
    <text evidence="1">The sequence shown here is derived from an EMBL/GenBank/DDBJ whole genome shotgun (WGS) entry which is preliminary data.</text>
</comment>
<evidence type="ECO:0000313" key="1">
    <source>
        <dbReference type="EMBL" id="NQV63999.1"/>
    </source>
</evidence>
<protein>
    <submittedName>
        <fullName evidence="1">DUF721 domain-containing protein</fullName>
    </submittedName>
</protein>
<gene>
    <name evidence="1" type="ORF">HQ497_01420</name>
</gene>
<dbReference type="Pfam" id="PF05258">
    <property type="entry name" value="DciA"/>
    <property type="match status" value="1"/>
</dbReference>
<name>A0A972VVE1_9GAMM</name>
<dbReference type="EMBL" id="JABMOJ010000053">
    <property type="protein sequence ID" value="NQV63999.1"/>
    <property type="molecule type" value="Genomic_DNA"/>
</dbReference>
<organism evidence="1 2">
    <name type="scientific">SAR86 cluster bacterium</name>
    <dbReference type="NCBI Taxonomy" id="2030880"/>
    <lineage>
        <taxon>Bacteria</taxon>
        <taxon>Pseudomonadati</taxon>
        <taxon>Pseudomonadota</taxon>
        <taxon>Gammaproteobacteria</taxon>
        <taxon>SAR86 cluster</taxon>
    </lineage>
</organism>
<sequence length="145" mass="16090">MAFKQPPQILSQAKGMLNRLLAQSKTLLEIQLVVRKIVPGDIFVAALTNGELHLITPSAALATRVKYSQPMLISSLRQRHKPYLVDSIRLSVQPSYFPPEKLTRAPLPASAKNAEQIADTAKYIEDTALRTALIRLSEHVKPDPN</sequence>
<accession>A0A972VVE1</accession>
<proteinExistence type="predicted"/>
<dbReference type="AlphaFoldDB" id="A0A972VVE1"/>
<reference evidence="1" key="1">
    <citation type="submission" date="2020-05" db="EMBL/GenBank/DDBJ databases">
        <title>Sulfur intermediates as new biogeochemical hubs in an aquatic model microbial ecosystem.</title>
        <authorList>
            <person name="Vigneron A."/>
        </authorList>
    </citation>
    <scope>NUCLEOTIDE SEQUENCE</scope>
    <source>
        <strain evidence="1">Bin.250</strain>
    </source>
</reference>
<dbReference type="InterPro" id="IPR007922">
    <property type="entry name" value="DciA-like"/>
</dbReference>